<dbReference type="Proteomes" id="UP000828048">
    <property type="component" value="Chromosome 7"/>
</dbReference>
<protein>
    <submittedName>
        <fullName evidence="1">Uncharacterized protein</fullName>
    </submittedName>
</protein>
<evidence type="ECO:0000313" key="1">
    <source>
        <dbReference type="EMBL" id="KAH7848790.1"/>
    </source>
</evidence>
<reference evidence="1 2" key="1">
    <citation type="journal article" date="2021" name="Hortic Res">
        <title>High-quality reference genome and annotation aids understanding of berry development for evergreen blueberry (Vaccinium darrowii).</title>
        <authorList>
            <person name="Yu J."/>
            <person name="Hulse-Kemp A.M."/>
            <person name="Babiker E."/>
            <person name="Staton M."/>
        </authorList>
    </citation>
    <scope>NUCLEOTIDE SEQUENCE [LARGE SCALE GENOMIC DNA]</scope>
    <source>
        <strain evidence="2">cv. NJ 8807/NJ 8810</strain>
        <tissue evidence="1">Young leaf</tissue>
    </source>
</reference>
<gene>
    <name evidence="1" type="ORF">Vadar_007984</name>
</gene>
<proteinExistence type="predicted"/>
<name>A0ACB7Y5U5_9ERIC</name>
<organism evidence="1 2">
    <name type="scientific">Vaccinium darrowii</name>
    <dbReference type="NCBI Taxonomy" id="229202"/>
    <lineage>
        <taxon>Eukaryota</taxon>
        <taxon>Viridiplantae</taxon>
        <taxon>Streptophyta</taxon>
        <taxon>Embryophyta</taxon>
        <taxon>Tracheophyta</taxon>
        <taxon>Spermatophyta</taxon>
        <taxon>Magnoliopsida</taxon>
        <taxon>eudicotyledons</taxon>
        <taxon>Gunneridae</taxon>
        <taxon>Pentapetalae</taxon>
        <taxon>asterids</taxon>
        <taxon>Ericales</taxon>
        <taxon>Ericaceae</taxon>
        <taxon>Vaccinioideae</taxon>
        <taxon>Vaccinieae</taxon>
        <taxon>Vaccinium</taxon>
    </lineage>
</organism>
<comment type="caution">
    <text evidence="1">The sequence shown here is derived from an EMBL/GenBank/DDBJ whole genome shotgun (WGS) entry which is preliminary data.</text>
</comment>
<evidence type="ECO:0000313" key="2">
    <source>
        <dbReference type="Proteomes" id="UP000828048"/>
    </source>
</evidence>
<sequence length="476" mass="52222">MTMPLKRTFLPLGLEATQTRHQRIETSSLCVCTKKKSLLFSRSSAFFANRPPPHNMVKQDEDAIVKEANTSGGGGGGGGGGGAIGTTSSGSGGNSNNRRKAVLTAPLKLEGDDKDEGEDYRAPNILQRVLGLLKNVCPGTDLTRFQVPPVFNIPKTMLQLYAEPVYCVSKDMLGQCANGSSPIDRFISVLAWNISTLRPLMFGVSPYNPTLGETHHVSRGTLNVLLEQVSHHPPVTALHATDDKNGIEMIWCQYAVPKFTGTSVETVVKGQRELKLLKTGENYVVGAPNLVIRFLPVPGVYWSGNIRVHCQETGLEAELCFGGSSFLSRRANQRSIRGKIFMSSSRKTIYEVNGHWDRAVTVKDVSNGNLTVIYDATNVLSGLKTPIVKDPEGLWPSESAVVWAEVSQNILSKCWEKAREAKTAVEEKERELLKERKEKGEIWVPKHFTVSYSKEDGWTCSPIQSLVTPAPIVVPF</sequence>
<keyword evidence="2" id="KW-1185">Reference proteome</keyword>
<dbReference type="EMBL" id="CM037157">
    <property type="protein sequence ID" value="KAH7848790.1"/>
    <property type="molecule type" value="Genomic_DNA"/>
</dbReference>
<accession>A0ACB7Y5U5</accession>